<evidence type="ECO:0000313" key="9">
    <source>
        <dbReference type="EMBL" id="KAF3450671.1"/>
    </source>
</evidence>
<dbReference type="OrthoDB" id="5279713at2759"/>
<evidence type="ECO:0000313" key="10">
    <source>
        <dbReference type="Proteomes" id="UP000796880"/>
    </source>
</evidence>
<dbReference type="Proteomes" id="UP000796880">
    <property type="component" value="Unassembled WGS sequence"/>
</dbReference>
<dbReference type="GO" id="GO:0051707">
    <property type="term" value="P:response to other organism"/>
    <property type="evidence" value="ECO:0007669"/>
    <property type="project" value="UniProtKB-ARBA"/>
</dbReference>
<dbReference type="SUPFAM" id="SSF52540">
    <property type="entry name" value="P-loop containing nucleoside triphosphate hydrolases"/>
    <property type="match status" value="1"/>
</dbReference>
<protein>
    <recommendedName>
        <fullName evidence="11">Disease resistance protein RGA3</fullName>
    </recommendedName>
</protein>
<comment type="caution">
    <text evidence="9">The sequence shown here is derived from an EMBL/GenBank/DDBJ whole genome shotgun (WGS) entry which is preliminary data.</text>
</comment>
<dbReference type="InterPro" id="IPR042197">
    <property type="entry name" value="Apaf_helical"/>
</dbReference>
<accession>A0A8K0HE03</accession>
<reference evidence="9" key="1">
    <citation type="submission" date="2020-03" db="EMBL/GenBank/DDBJ databases">
        <title>A high-quality chromosome-level genome assembly of a woody plant with both climbing and erect habits, Rhamnella rubrinervis.</title>
        <authorList>
            <person name="Lu Z."/>
            <person name="Yang Y."/>
            <person name="Zhu X."/>
            <person name="Sun Y."/>
        </authorList>
    </citation>
    <scope>NUCLEOTIDE SEQUENCE</scope>
    <source>
        <strain evidence="9">BYM</strain>
        <tissue evidence="9">Leaf</tissue>
    </source>
</reference>
<keyword evidence="4" id="KW-0067">ATP-binding</keyword>
<dbReference type="PANTHER" id="PTHR36766:SF45">
    <property type="entry name" value="NB-ARC DOMAIN-CONTAINING PROTEIN"/>
    <property type="match status" value="1"/>
</dbReference>
<dbReference type="GO" id="GO:0005524">
    <property type="term" value="F:ATP binding"/>
    <property type="evidence" value="ECO:0007669"/>
    <property type="project" value="UniProtKB-KW"/>
</dbReference>
<keyword evidence="3" id="KW-0611">Plant defense</keyword>
<evidence type="ECO:0008006" key="11">
    <source>
        <dbReference type="Google" id="ProtNLM"/>
    </source>
</evidence>
<dbReference type="AlphaFoldDB" id="A0A8K0HE03"/>
<dbReference type="Gene3D" id="1.10.10.10">
    <property type="entry name" value="Winged helix-like DNA-binding domain superfamily/Winged helix DNA-binding domain"/>
    <property type="match status" value="1"/>
</dbReference>
<evidence type="ECO:0000259" key="5">
    <source>
        <dbReference type="Pfam" id="PF00931"/>
    </source>
</evidence>
<dbReference type="Pfam" id="PF18052">
    <property type="entry name" value="Rx_N"/>
    <property type="match status" value="1"/>
</dbReference>
<dbReference type="Pfam" id="PF00931">
    <property type="entry name" value="NB-ARC"/>
    <property type="match status" value="1"/>
</dbReference>
<evidence type="ECO:0000259" key="6">
    <source>
        <dbReference type="Pfam" id="PF18052"/>
    </source>
</evidence>
<keyword evidence="2" id="KW-0547">Nucleotide-binding</keyword>
<organism evidence="9 10">
    <name type="scientific">Rhamnella rubrinervis</name>
    <dbReference type="NCBI Taxonomy" id="2594499"/>
    <lineage>
        <taxon>Eukaryota</taxon>
        <taxon>Viridiplantae</taxon>
        <taxon>Streptophyta</taxon>
        <taxon>Embryophyta</taxon>
        <taxon>Tracheophyta</taxon>
        <taxon>Spermatophyta</taxon>
        <taxon>Magnoliopsida</taxon>
        <taxon>eudicotyledons</taxon>
        <taxon>Gunneridae</taxon>
        <taxon>Pentapetalae</taxon>
        <taxon>rosids</taxon>
        <taxon>fabids</taxon>
        <taxon>Rosales</taxon>
        <taxon>Rhamnaceae</taxon>
        <taxon>rhamnoid group</taxon>
        <taxon>Rhamneae</taxon>
        <taxon>Rhamnella</taxon>
    </lineage>
</organism>
<feature type="domain" description="Disease resistance protein winged helix" evidence="7">
    <location>
        <begin position="442"/>
        <end position="514"/>
    </location>
</feature>
<dbReference type="Gene3D" id="1.10.8.430">
    <property type="entry name" value="Helical domain of apoptotic protease-activating factors"/>
    <property type="match status" value="1"/>
</dbReference>
<evidence type="ECO:0000259" key="8">
    <source>
        <dbReference type="Pfam" id="PF23598"/>
    </source>
</evidence>
<dbReference type="InterPro" id="IPR032675">
    <property type="entry name" value="LRR_dom_sf"/>
</dbReference>
<dbReference type="FunFam" id="1.10.10.10:FF:000322">
    <property type="entry name" value="Probable disease resistance protein At1g63360"/>
    <property type="match status" value="1"/>
</dbReference>
<dbReference type="InterPro" id="IPR055414">
    <property type="entry name" value="LRR_R13L4/SHOC2-like"/>
</dbReference>
<dbReference type="FunFam" id="3.40.50.300:FF:001091">
    <property type="entry name" value="Probable disease resistance protein At1g61300"/>
    <property type="match status" value="1"/>
</dbReference>
<evidence type="ECO:0000259" key="7">
    <source>
        <dbReference type="Pfam" id="PF23559"/>
    </source>
</evidence>
<feature type="domain" description="Disease resistance R13L4/SHOC-2-like LRR" evidence="8">
    <location>
        <begin position="581"/>
        <end position="895"/>
    </location>
</feature>
<dbReference type="Gene3D" id="3.40.50.300">
    <property type="entry name" value="P-loop containing nucleotide triphosphate hydrolases"/>
    <property type="match status" value="1"/>
</dbReference>
<feature type="domain" description="NB-ARC" evidence="5">
    <location>
        <begin position="200"/>
        <end position="360"/>
    </location>
</feature>
<dbReference type="Gene3D" id="3.80.10.10">
    <property type="entry name" value="Ribonuclease Inhibitor"/>
    <property type="match status" value="2"/>
</dbReference>
<evidence type="ECO:0000256" key="4">
    <source>
        <dbReference type="ARBA" id="ARBA00022840"/>
    </source>
</evidence>
<dbReference type="InterPro" id="IPR058922">
    <property type="entry name" value="WHD_DRP"/>
</dbReference>
<proteinExistence type="predicted"/>
<dbReference type="Gene3D" id="1.20.5.4130">
    <property type="match status" value="1"/>
</dbReference>
<sequence>MAVDGIVSVLLDQLLSIVRQQVEPGIRLVMGVENEVSNLESNLQAVGAVLVDAEKRQLKEMEVRRWLDELKDVSYEIDDVLDEWSTAILKSNLENGVQTARSISKKKVCFSLLFPCCPSSQTSHVGYRLDIAHKIKSLNGRLDDIAIRRDRYNFSPSINAMNELERPRTTSIVDVSKILGRDKEEENLISKLLCATASGQERDLLIIPIVGMGGIGKTTLAQLVYNNNAVKAHFDKRIWVCVSDPFDEAKIVKTIIEQLTGQEPKLVDLEALLQRLIESISDKKFFLVLDDVWTYDYQRWEPLKQTLELYGGLGSRVLLTTRMKKVGIRMGEPDHLIELEKLSEEECWLLFSQAAFSRKDKKHEELKEIGRKIAAKCGGLPLAAKTVGSHMYFKTSTKEWQDVLDSELWDLEDADMNLFSPLLLSYYDLSPEVKRCFAYCAIFPKDALIDRDDLIHQWISQGIFDLKKNIMEKEVAALKCFENLAMRSFFQDFVSDVEWNTVRCKMHDIVHDFAQFLSRNESSISTNESIQDIYGRKTRHLNLMFQAETNDSLPLLKSRYLRTLVVSNIVAMRPYEFVHPTCLRTLNLSRCLIKELPENIDALIHLRYLNLSHNLELKELPSRIGNLCNLQTLRLLHCYSLERLPETVGKLIRLRNLFTFASYRLRWLPKGIGRLSSLGMINEFRVPNGGNEEAFKLGDLRKLTNLQQLYIRGLGDARDHVEEAKQAPVLENNKELLNLTLYFSSSRREIHEDVLEALKPHSNLESLRIAFYEGFTVSPSWLMSLTSLKRLVMLDSSCEVLPPLGRLPSLETLEILALERVEKVGAEFLGVEIDDGGHLSNSSSSSITLFPKLKKLRFERMDELREWVGITSSTPLRIMPRLNSLEFVSCISMEALPDFLPTIPLQNLIIQCSWTLEDCCEKETGKEWTKVSHIPNIQIEASLWGQQRG</sequence>
<dbReference type="InterPro" id="IPR002182">
    <property type="entry name" value="NB-ARC"/>
</dbReference>
<name>A0A8K0HE03_9ROSA</name>
<evidence type="ECO:0000256" key="2">
    <source>
        <dbReference type="ARBA" id="ARBA00022741"/>
    </source>
</evidence>
<dbReference type="PANTHER" id="PTHR36766">
    <property type="entry name" value="PLANT BROAD-SPECTRUM MILDEW RESISTANCE PROTEIN RPW8"/>
    <property type="match status" value="1"/>
</dbReference>
<evidence type="ECO:0000256" key="3">
    <source>
        <dbReference type="ARBA" id="ARBA00022821"/>
    </source>
</evidence>
<evidence type="ECO:0000256" key="1">
    <source>
        <dbReference type="ARBA" id="ARBA00022737"/>
    </source>
</evidence>
<dbReference type="Pfam" id="PF23598">
    <property type="entry name" value="LRR_14"/>
    <property type="match status" value="1"/>
</dbReference>
<dbReference type="Pfam" id="PF23559">
    <property type="entry name" value="WHD_DRP"/>
    <property type="match status" value="1"/>
</dbReference>
<dbReference type="SUPFAM" id="SSF52058">
    <property type="entry name" value="L domain-like"/>
    <property type="match status" value="1"/>
</dbReference>
<dbReference type="PRINTS" id="PR00364">
    <property type="entry name" value="DISEASERSIST"/>
</dbReference>
<dbReference type="GO" id="GO:0006952">
    <property type="term" value="P:defense response"/>
    <property type="evidence" value="ECO:0007669"/>
    <property type="project" value="UniProtKB-KW"/>
</dbReference>
<keyword evidence="1" id="KW-0677">Repeat</keyword>
<dbReference type="InterPro" id="IPR036388">
    <property type="entry name" value="WH-like_DNA-bd_sf"/>
</dbReference>
<feature type="domain" description="Disease resistance N-terminal" evidence="6">
    <location>
        <begin position="6"/>
        <end position="98"/>
    </location>
</feature>
<gene>
    <name evidence="9" type="ORF">FNV43_RR06760</name>
</gene>
<dbReference type="GO" id="GO:0043531">
    <property type="term" value="F:ADP binding"/>
    <property type="evidence" value="ECO:0007669"/>
    <property type="project" value="InterPro"/>
</dbReference>
<keyword evidence="10" id="KW-1185">Reference proteome</keyword>
<dbReference type="InterPro" id="IPR027417">
    <property type="entry name" value="P-loop_NTPase"/>
</dbReference>
<dbReference type="InterPro" id="IPR041118">
    <property type="entry name" value="Rx_N"/>
</dbReference>
<dbReference type="EMBL" id="VOIH02000003">
    <property type="protein sequence ID" value="KAF3450671.1"/>
    <property type="molecule type" value="Genomic_DNA"/>
</dbReference>